<dbReference type="EMBL" id="BPLQ01011932">
    <property type="protein sequence ID" value="GIY61291.1"/>
    <property type="molecule type" value="Genomic_DNA"/>
</dbReference>
<evidence type="ECO:0000313" key="2">
    <source>
        <dbReference type="Proteomes" id="UP001054837"/>
    </source>
</evidence>
<name>A0AAV4UU75_9ARAC</name>
<sequence>MRGCKQGPESLRAMCQERYTLASKEGCSRQKRSLILTYVRHFCSLCLGSSYGEETVFSFRGKVWLSEDPLIVFRNFRKDIKNGGT</sequence>
<dbReference type="Proteomes" id="UP001054837">
    <property type="component" value="Unassembled WGS sequence"/>
</dbReference>
<proteinExistence type="predicted"/>
<accession>A0AAV4UU75</accession>
<dbReference type="AlphaFoldDB" id="A0AAV4UU75"/>
<organism evidence="1 2">
    <name type="scientific">Caerostris darwini</name>
    <dbReference type="NCBI Taxonomy" id="1538125"/>
    <lineage>
        <taxon>Eukaryota</taxon>
        <taxon>Metazoa</taxon>
        <taxon>Ecdysozoa</taxon>
        <taxon>Arthropoda</taxon>
        <taxon>Chelicerata</taxon>
        <taxon>Arachnida</taxon>
        <taxon>Araneae</taxon>
        <taxon>Araneomorphae</taxon>
        <taxon>Entelegynae</taxon>
        <taxon>Araneoidea</taxon>
        <taxon>Araneidae</taxon>
        <taxon>Caerostris</taxon>
    </lineage>
</organism>
<reference evidence="1 2" key="1">
    <citation type="submission" date="2021-06" db="EMBL/GenBank/DDBJ databases">
        <title>Caerostris darwini draft genome.</title>
        <authorList>
            <person name="Kono N."/>
            <person name="Arakawa K."/>
        </authorList>
    </citation>
    <scope>NUCLEOTIDE SEQUENCE [LARGE SCALE GENOMIC DNA]</scope>
</reference>
<evidence type="ECO:0000313" key="1">
    <source>
        <dbReference type="EMBL" id="GIY61291.1"/>
    </source>
</evidence>
<protein>
    <submittedName>
        <fullName evidence="1">Uncharacterized protein</fullName>
    </submittedName>
</protein>
<keyword evidence="2" id="KW-1185">Reference proteome</keyword>
<comment type="caution">
    <text evidence="1">The sequence shown here is derived from an EMBL/GenBank/DDBJ whole genome shotgun (WGS) entry which is preliminary data.</text>
</comment>
<gene>
    <name evidence="1" type="ORF">CDAR_216991</name>
</gene>